<dbReference type="EMBL" id="FOVR01000002">
    <property type="protein sequence ID" value="SFN97549.1"/>
    <property type="molecule type" value="Genomic_DNA"/>
</dbReference>
<dbReference type="PANTHER" id="PTHR44943:SF8">
    <property type="entry name" value="TPR REPEAT-CONTAINING PROTEIN MJ0263"/>
    <property type="match status" value="1"/>
</dbReference>
<keyword evidence="2 3" id="KW-0802">TPR repeat</keyword>
<dbReference type="InterPro" id="IPR011990">
    <property type="entry name" value="TPR-like_helical_dom_sf"/>
</dbReference>
<dbReference type="PROSITE" id="PS50005">
    <property type="entry name" value="TPR"/>
    <property type="match status" value="1"/>
</dbReference>
<dbReference type="InterPro" id="IPR019734">
    <property type="entry name" value="TPR_rpt"/>
</dbReference>
<dbReference type="SMART" id="SM00028">
    <property type="entry name" value="TPR"/>
    <property type="match status" value="5"/>
</dbReference>
<dbReference type="PANTHER" id="PTHR44943">
    <property type="entry name" value="CELLULOSE SYNTHASE OPERON PROTEIN C"/>
    <property type="match status" value="1"/>
</dbReference>
<dbReference type="InterPro" id="IPR029058">
    <property type="entry name" value="AB_hydrolase_fold"/>
</dbReference>
<dbReference type="STRING" id="655353.SAMN04488056_102572"/>
<evidence type="ECO:0000256" key="2">
    <source>
        <dbReference type="ARBA" id="ARBA00022803"/>
    </source>
</evidence>
<keyword evidence="1" id="KW-0677">Repeat</keyword>
<dbReference type="SUPFAM" id="SSF53474">
    <property type="entry name" value="alpha/beta-Hydrolases"/>
    <property type="match status" value="1"/>
</dbReference>
<evidence type="ECO:0000256" key="1">
    <source>
        <dbReference type="ARBA" id="ARBA00022737"/>
    </source>
</evidence>
<name>A0A1I5DE64_9HYPH</name>
<feature type="repeat" description="TPR" evidence="3">
    <location>
        <begin position="90"/>
        <end position="123"/>
    </location>
</feature>
<sequence length="573" mass="63639">MNPIMRHIRRLSAFVFDKGSRPLALYRQGIKALRNGDQKQTIETFRAILDVWPEFRPARNSLLRALFAEGVMDDALSLSRKVLSTHPEDKQALMTLGHVASQLGDHEQAASWFLQATEGHPFFSHARTALASELFALKRNDEAEALCKDVIGWDAKNYQALMTLGLIARSKNIHRQALEWLRRARKAHPDSLEVRVEIATSLMDLKRYAGSATVCRAILQEDANNVRAHAILAMIPSRKGNHVLALKRFSKLRRTLPAAFEAHIEDYDECKMALSEEILQKVTEALEQGNEKLEERLDAICTTYAHTASRSIGGRDIGNVLSFVETLKDGTNRQDRKIWSSESKLFVAETPNAENVILTFRTGMELPVLDALLAQYPCSHIHVPAQEGLNWGLSGINGFSNSFDESIALLRPIIDQLGAKRLIVVGFSGYGLTAIQYGIALEADIVVGFSAITNFEVPTVAKLYTGRRPTALAHRLAKTIDPSLLDAKQALARAQKPPDVKLFYGADKERDLQFAQLLAKLDCVTLEALPGCRVHHSVLHLMQKGKLQTTLERAMKIHPSPSSHWGAAQSSGT</sequence>
<keyword evidence="5" id="KW-1185">Reference proteome</keyword>
<gene>
    <name evidence="4" type="ORF">SAMN04488056_102572</name>
</gene>
<accession>A0A1I5DE64</accession>
<evidence type="ECO:0000313" key="4">
    <source>
        <dbReference type="EMBL" id="SFN97549.1"/>
    </source>
</evidence>
<dbReference type="SUPFAM" id="SSF48452">
    <property type="entry name" value="TPR-like"/>
    <property type="match status" value="1"/>
</dbReference>
<reference evidence="4 5" key="1">
    <citation type="submission" date="2016-10" db="EMBL/GenBank/DDBJ databases">
        <authorList>
            <person name="de Groot N.N."/>
        </authorList>
    </citation>
    <scope>NUCLEOTIDE SEQUENCE [LARGE SCALE GENOMIC DNA]</scope>
    <source>
        <strain evidence="4 5">CGMCC 1.9157</strain>
    </source>
</reference>
<dbReference type="Gene3D" id="1.25.40.10">
    <property type="entry name" value="Tetratricopeptide repeat domain"/>
    <property type="match status" value="1"/>
</dbReference>
<dbReference type="Proteomes" id="UP000199236">
    <property type="component" value="Unassembled WGS sequence"/>
</dbReference>
<proteinExistence type="predicted"/>
<evidence type="ECO:0000313" key="5">
    <source>
        <dbReference type="Proteomes" id="UP000199236"/>
    </source>
</evidence>
<dbReference type="AlphaFoldDB" id="A0A1I5DE64"/>
<protein>
    <submittedName>
        <fullName evidence="4">Tetratricopeptide repeat-containing protein</fullName>
    </submittedName>
</protein>
<dbReference type="Pfam" id="PF14559">
    <property type="entry name" value="TPR_19"/>
    <property type="match status" value="2"/>
</dbReference>
<dbReference type="InterPro" id="IPR051685">
    <property type="entry name" value="Ycf3/AcsC/BcsC/TPR_MFPF"/>
</dbReference>
<organism evidence="4 5">
    <name type="scientific">Cohaesibacter marisflavi</name>
    <dbReference type="NCBI Taxonomy" id="655353"/>
    <lineage>
        <taxon>Bacteria</taxon>
        <taxon>Pseudomonadati</taxon>
        <taxon>Pseudomonadota</taxon>
        <taxon>Alphaproteobacteria</taxon>
        <taxon>Hyphomicrobiales</taxon>
        <taxon>Cohaesibacteraceae</taxon>
    </lineage>
</organism>
<evidence type="ECO:0000256" key="3">
    <source>
        <dbReference type="PROSITE-ProRule" id="PRU00339"/>
    </source>
</evidence>